<dbReference type="OrthoDB" id="9804822at2"/>
<name>A0A431WDB9_9GAMM</name>
<feature type="transmembrane region" description="Helical" evidence="6">
    <location>
        <begin position="167"/>
        <end position="188"/>
    </location>
</feature>
<gene>
    <name evidence="7" type="ORF">EKG39_07405</name>
</gene>
<keyword evidence="3 6" id="KW-0812">Transmembrane</keyword>
<dbReference type="GO" id="GO:0015171">
    <property type="term" value="F:amino acid transmembrane transporter activity"/>
    <property type="evidence" value="ECO:0007669"/>
    <property type="project" value="TreeGrafter"/>
</dbReference>
<comment type="subcellular location">
    <subcellularLocation>
        <location evidence="1">Cell membrane</location>
        <topology evidence="1">Multi-pass membrane protein</topology>
    </subcellularLocation>
</comment>
<evidence type="ECO:0000256" key="4">
    <source>
        <dbReference type="ARBA" id="ARBA00022989"/>
    </source>
</evidence>
<dbReference type="GO" id="GO:0005886">
    <property type="term" value="C:plasma membrane"/>
    <property type="evidence" value="ECO:0007669"/>
    <property type="project" value="UniProtKB-SubCell"/>
</dbReference>
<dbReference type="PIRSF" id="PIRSF006324">
    <property type="entry name" value="LeuE"/>
    <property type="match status" value="1"/>
</dbReference>
<dbReference type="PANTHER" id="PTHR30086">
    <property type="entry name" value="ARGININE EXPORTER PROTEIN ARGO"/>
    <property type="match status" value="1"/>
</dbReference>
<protein>
    <submittedName>
        <fullName evidence="7">LysE family translocator</fullName>
    </submittedName>
</protein>
<feature type="transmembrane region" description="Helical" evidence="6">
    <location>
        <begin position="71"/>
        <end position="88"/>
    </location>
</feature>
<sequence>MSLDTVLIFAGIVFIIAIIPGPNALLVLFTALTKGRVHAFINILGVSTGFLVHAFISAQGLSLILAQSDRAFVIMKWLGVSYLIWLGISHLRAGLLLQDGQSVQADGEEGPVLEKGENAKLKARFGDLPGYFIKGFLTNMLNPKIVLFYVSIFPQFVSQEQMLNDSMVLGMTQAMVVSAWFLLVILLAEQFKSFLTNISNARRLNYLSGSLFLGFGAKLATTKL</sequence>
<feature type="transmembrane region" description="Helical" evidence="6">
    <location>
        <begin position="131"/>
        <end position="152"/>
    </location>
</feature>
<dbReference type="Proteomes" id="UP000282060">
    <property type="component" value="Unassembled WGS sequence"/>
</dbReference>
<dbReference type="Pfam" id="PF01810">
    <property type="entry name" value="LysE"/>
    <property type="match status" value="1"/>
</dbReference>
<feature type="transmembrane region" description="Helical" evidence="6">
    <location>
        <begin position="6"/>
        <end position="32"/>
    </location>
</feature>
<dbReference type="PANTHER" id="PTHR30086:SF20">
    <property type="entry name" value="ARGININE EXPORTER PROTEIN ARGO-RELATED"/>
    <property type="match status" value="1"/>
</dbReference>
<keyword evidence="8" id="KW-1185">Reference proteome</keyword>
<dbReference type="AlphaFoldDB" id="A0A431WDB9"/>
<evidence type="ECO:0000313" key="7">
    <source>
        <dbReference type="EMBL" id="RTR33542.1"/>
    </source>
</evidence>
<comment type="caution">
    <text evidence="7">The sequence shown here is derived from an EMBL/GenBank/DDBJ whole genome shotgun (WGS) entry which is preliminary data.</text>
</comment>
<evidence type="ECO:0000256" key="6">
    <source>
        <dbReference type="SAM" id="Phobius"/>
    </source>
</evidence>
<reference evidence="7 8" key="1">
    <citation type="submission" date="2018-12" db="EMBL/GenBank/DDBJ databases">
        <authorList>
            <person name="Yu L."/>
        </authorList>
    </citation>
    <scope>NUCLEOTIDE SEQUENCE [LARGE SCALE GENOMIC DNA]</scope>
    <source>
        <strain evidence="7 8">HAW-EB5</strain>
    </source>
</reference>
<evidence type="ECO:0000256" key="1">
    <source>
        <dbReference type="ARBA" id="ARBA00004651"/>
    </source>
</evidence>
<evidence type="ECO:0000313" key="8">
    <source>
        <dbReference type="Proteomes" id="UP000282060"/>
    </source>
</evidence>
<keyword evidence="4 6" id="KW-1133">Transmembrane helix</keyword>
<evidence type="ECO:0000256" key="3">
    <source>
        <dbReference type="ARBA" id="ARBA00022692"/>
    </source>
</evidence>
<dbReference type="EMBL" id="RXNV01000002">
    <property type="protein sequence ID" value="RTR33542.1"/>
    <property type="molecule type" value="Genomic_DNA"/>
</dbReference>
<evidence type="ECO:0000256" key="5">
    <source>
        <dbReference type="ARBA" id="ARBA00023136"/>
    </source>
</evidence>
<keyword evidence="5 6" id="KW-0472">Membrane</keyword>
<proteinExistence type="predicted"/>
<organism evidence="7 8">
    <name type="scientific">Shewanella atlantica</name>
    <dbReference type="NCBI Taxonomy" id="271099"/>
    <lineage>
        <taxon>Bacteria</taxon>
        <taxon>Pseudomonadati</taxon>
        <taxon>Pseudomonadota</taxon>
        <taxon>Gammaproteobacteria</taxon>
        <taxon>Alteromonadales</taxon>
        <taxon>Shewanellaceae</taxon>
        <taxon>Shewanella</taxon>
    </lineage>
</organism>
<dbReference type="InterPro" id="IPR001123">
    <property type="entry name" value="LeuE-type"/>
</dbReference>
<evidence type="ECO:0000256" key="2">
    <source>
        <dbReference type="ARBA" id="ARBA00022475"/>
    </source>
</evidence>
<keyword evidence="2" id="KW-1003">Cell membrane</keyword>
<accession>A0A431WDB9</accession>
<feature type="transmembrane region" description="Helical" evidence="6">
    <location>
        <begin position="39"/>
        <end position="65"/>
    </location>
</feature>
<dbReference type="RefSeq" id="WP_126505096.1">
    <property type="nucleotide sequence ID" value="NZ_RXNV01000002.1"/>
</dbReference>